<dbReference type="InterPro" id="IPR001853">
    <property type="entry name" value="DSBA-like_thioredoxin_dom"/>
</dbReference>
<sequence>MSGNIEYYFSITSPWAYLGAERLVSICQKAGVGIRPFLIANISENGWITLREKPPVRQKYVFEDLSRWAKRLGVPLKLKDRAGLKDAAPAYRIVIAAELAGKPTLALAIALQKAFWGYGEDIGDPAVRAAVASKAGYDGAALVAAEEAPDVPAAFQKNIALATMRGVFGSPTYLYGKQTFWGQDRLDFLEEALARSPVEA</sequence>
<dbReference type="Proteomes" id="UP001496627">
    <property type="component" value="Unassembled WGS sequence"/>
</dbReference>
<accession>A0ABV0M4V0</accession>
<dbReference type="PANTHER" id="PTHR42943">
    <property type="entry name" value="GLUTATHIONE S-TRANSFERASE KAPPA"/>
    <property type="match status" value="1"/>
</dbReference>
<dbReference type="GO" id="GO:0016853">
    <property type="term" value="F:isomerase activity"/>
    <property type="evidence" value="ECO:0007669"/>
    <property type="project" value="UniProtKB-KW"/>
</dbReference>
<comment type="caution">
    <text evidence="3">The sequence shown here is derived from an EMBL/GenBank/DDBJ whole genome shotgun (WGS) entry which is preliminary data.</text>
</comment>
<comment type="similarity">
    <text evidence="1">Belongs to the GST superfamily. NadH family.</text>
</comment>
<dbReference type="InterPro" id="IPR051924">
    <property type="entry name" value="GST_Kappa/NadH"/>
</dbReference>
<keyword evidence="4" id="KW-1185">Reference proteome</keyword>
<dbReference type="InterPro" id="IPR036249">
    <property type="entry name" value="Thioredoxin-like_sf"/>
</dbReference>
<reference evidence="3 4" key="1">
    <citation type="submission" date="2024-05" db="EMBL/GenBank/DDBJ databases">
        <title>Neorhizobium sp. Rsf11, a plant growth promoting and heavy metal resistant PAH-degrader.</title>
        <authorList>
            <person name="Golubev S.N."/>
            <person name="Muratova A.Y."/>
            <person name="Markelova M.I."/>
        </authorList>
    </citation>
    <scope>NUCLEOTIDE SEQUENCE [LARGE SCALE GENOMIC DNA]</scope>
    <source>
        <strain evidence="3 4">Rsf11</strain>
    </source>
</reference>
<dbReference type="PIRSF" id="PIRSF006386">
    <property type="entry name" value="HCCAis_GSTk"/>
    <property type="match status" value="1"/>
</dbReference>
<dbReference type="Pfam" id="PF01323">
    <property type="entry name" value="DSBA"/>
    <property type="match status" value="1"/>
</dbReference>
<dbReference type="InterPro" id="IPR014440">
    <property type="entry name" value="HCCAis_GSTk"/>
</dbReference>
<protein>
    <recommendedName>
        <fullName evidence="1">2-hydroxychromene-2-carboxylate isomerase</fullName>
        <ecNumber evidence="1">5.99.1.4</ecNumber>
    </recommendedName>
</protein>
<evidence type="ECO:0000313" key="3">
    <source>
        <dbReference type="EMBL" id="MEQ1406870.1"/>
    </source>
</evidence>
<evidence type="ECO:0000313" key="4">
    <source>
        <dbReference type="Proteomes" id="UP001496627"/>
    </source>
</evidence>
<dbReference type="SUPFAM" id="SSF52833">
    <property type="entry name" value="Thioredoxin-like"/>
    <property type="match status" value="1"/>
</dbReference>
<feature type="domain" description="DSBA-like thioredoxin" evidence="2">
    <location>
        <begin position="5"/>
        <end position="194"/>
    </location>
</feature>
<organism evidence="3 4">
    <name type="scientific">Neorhizobium phenanthreniclasticum</name>
    <dbReference type="NCBI Taxonomy" id="3157917"/>
    <lineage>
        <taxon>Bacteria</taxon>
        <taxon>Pseudomonadati</taxon>
        <taxon>Pseudomonadota</taxon>
        <taxon>Alphaproteobacteria</taxon>
        <taxon>Hyphomicrobiales</taxon>
        <taxon>Rhizobiaceae</taxon>
        <taxon>Rhizobium/Agrobacterium group</taxon>
        <taxon>Neorhizobium</taxon>
    </lineage>
</organism>
<keyword evidence="1 3" id="KW-0413">Isomerase</keyword>
<dbReference type="EMBL" id="JBEAAL010000014">
    <property type="protein sequence ID" value="MEQ1406870.1"/>
    <property type="molecule type" value="Genomic_DNA"/>
</dbReference>
<dbReference type="InterPro" id="IPR044087">
    <property type="entry name" value="NahD-like"/>
</dbReference>
<gene>
    <name evidence="3" type="ORF">ABK249_18225</name>
</gene>
<comment type="catalytic activity">
    <reaction evidence="1">
        <text>2-hydroxychromene-2-carboxylate = (3E)-4-(2-hydroxyphenyl)-2-oxobut-3-enoate</text>
        <dbReference type="Rhea" id="RHEA:27401"/>
        <dbReference type="ChEBI" id="CHEBI:59350"/>
        <dbReference type="ChEBI" id="CHEBI:59353"/>
        <dbReference type="EC" id="5.99.1.4"/>
    </reaction>
</comment>
<dbReference type="PANTHER" id="PTHR42943:SF2">
    <property type="entry name" value="GLUTATHIONE S-TRANSFERASE KAPPA 1"/>
    <property type="match status" value="1"/>
</dbReference>
<proteinExistence type="inferred from homology"/>
<evidence type="ECO:0000256" key="1">
    <source>
        <dbReference type="PIRNR" id="PIRNR006386"/>
    </source>
</evidence>
<dbReference type="CDD" id="cd03022">
    <property type="entry name" value="DsbA_HCCA_Iso"/>
    <property type="match status" value="1"/>
</dbReference>
<dbReference type="EC" id="5.99.1.4" evidence="1"/>
<dbReference type="Gene3D" id="3.40.30.10">
    <property type="entry name" value="Glutaredoxin"/>
    <property type="match status" value="1"/>
</dbReference>
<name>A0ABV0M4V0_9HYPH</name>
<dbReference type="RefSeq" id="WP_348863574.1">
    <property type="nucleotide sequence ID" value="NZ_JBEAAL010000014.1"/>
</dbReference>
<evidence type="ECO:0000259" key="2">
    <source>
        <dbReference type="Pfam" id="PF01323"/>
    </source>
</evidence>